<evidence type="ECO:0000256" key="3">
    <source>
        <dbReference type="ARBA" id="ARBA00022729"/>
    </source>
</evidence>
<keyword evidence="4" id="KW-0472">Membrane</keyword>
<evidence type="ECO:0000259" key="6">
    <source>
        <dbReference type="Pfam" id="PF07980"/>
    </source>
</evidence>
<evidence type="ECO:0000256" key="4">
    <source>
        <dbReference type="ARBA" id="ARBA00023136"/>
    </source>
</evidence>
<name>A0ABT6FXJ7_9FLAO</name>
<evidence type="ECO:0000256" key="1">
    <source>
        <dbReference type="ARBA" id="ARBA00004442"/>
    </source>
</evidence>
<dbReference type="InterPro" id="IPR012944">
    <property type="entry name" value="SusD_RagB_dom"/>
</dbReference>
<dbReference type="InterPro" id="IPR011990">
    <property type="entry name" value="TPR-like_helical_dom_sf"/>
</dbReference>
<evidence type="ECO:0000313" key="7">
    <source>
        <dbReference type="EMBL" id="MDG4714514.1"/>
    </source>
</evidence>
<evidence type="ECO:0000256" key="5">
    <source>
        <dbReference type="ARBA" id="ARBA00023237"/>
    </source>
</evidence>
<organism evidence="7 8">
    <name type="scientific">Winogradskyella marincola</name>
    <dbReference type="NCBI Taxonomy" id="3037795"/>
    <lineage>
        <taxon>Bacteria</taxon>
        <taxon>Pseudomonadati</taxon>
        <taxon>Bacteroidota</taxon>
        <taxon>Flavobacteriia</taxon>
        <taxon>Flavobacteriales</taxon>
        <taxon>Flavobacteriaceae</taxon>
        <taxon>Winogradskyella</taxon>
    </lineage>
</organism>
<dbReference type="Gene3D" id="1.25.40.390">
    <property type="match status" value="1"/>
</dbReference>
<dbReference type="SUPFAM" id="SSF48452">
    <property type="entry name" value="TPR-like"/>
    <property type="match status" value="1"/>
</dbReference>
<protein>
    <submittedName>
        <fullName evidence="7">RagB/SusD family nutrient uptake outer membrane protein</fullName>
    </submittedName>
</protein>
<comment type="caution">
    <text evidence="7">The sequence shown here is derived from an EMBL/GenBank/DDBJ whole genome shotgun (WGS) entry which is preliminary data.</text>
</comment>
<comment type="similarity">
    <text evidence="2">Belongs to the SusD family.</text>
</comment>
<keyword evidence="5" id="KW-0998">Cell outer membrane</keyword>
<evidence type="ECO:0000313" key="8">
    <source>
        <dbReference type="Proteomes" id="UP001529085"/>
    </source>
</evidence>
<dbReference type="Pfam" id="PF07980">
    <property type="entry name" value="SusD_RagB"/>
    <property type="match status" value="1"/>
</dbReference>
<reference evidence="7 8" key="1">
    <citation type="submission" date="2023-03" db="EMBL/GenBank/DDBJ databases">
        <title>Strain YYF002 represents a novel species in the genus Winogradskyella isolated from seawater.</title>
        <authorList>
            <person name="Fu Z.-Y."/>
        </authorList>
    </citation>
    <scope>NUCLEOTIDE SEQUENCE [LARGE SCALE GENOMIC DNA]</scope>
    <source>
        <strain evidence="7 8">YYF002</strain>
    </source>
</reference>
<feature type="domain" description="RagB/SusD" evidence="6">
    <location>
        <begin position="271"/>
        <end position="484"/>
    </location>
</feature>
<keyword evidence="8" id="KW-1185">Reference proteome</keyword>
<comment type="subcellular location">
    <subcellularLocation>
        <location evidence="1">Cell outer membrane</location>
    </subcellularLocation>
</comment>
<dbReference type="EMBL" id="JARSBN010000001">
    <property type="protein sequence ID" value="MDG4714514.1"/>
    <property type="molecule type" value="Genomic_DNA"/>
</dbReference>
<gene>
    <name evidence="7" type="ORF">P7122_01430</name>
</gene>
<keyword evidence="3" id="KW-0732">Signal</keyword>
<dbReference type="Proteomes" id="UP001529085">
    <property type="component" value="Unassembled WGS sequence"/>
</dbReference>
<sequence>MKNLKQIKRLTLMLTVCMVSFYGCTDKLEENDGQLSADDLDFTKTEDMVLPLIGAYAEVYKRGWEDPILVGVRGDDVNAGGVGDAQNGLTEADLYSYDNNYWMFNQVWSNFYGDIVDVVNSKETIERYKEFATGSDVALADQYIAEANVLSGYQHLQMSRMWSDIFIITSSSVSEDIDNGIDTKAEVMQYVSDLMDESIPFLPDSRPNERTDIRGGVTKYTALAVKAMAQLELENYQAVADVCGEIINSDKFMLYGDFYELFKKEGQLSNESLFEFQFSDYNSDSGDVNNHLFAPFGPPSWTPAVDGASGGWGFYEPSLKYIKFMIDRGDQTRLVTSVCFTPRGLEELTLDPDYATLPGYISTTTPDGDTFNDTPRFMFASGKHYWPSTDLTPGRNSYGSGKNFIVIRYAEILLMYAEALTHGASGSGMTADQAVNLVRGRVGMGNLSGVTTDMVIDEKFAELGMEWGIRYYDMIRLNKYDELSYDGRTFTADKEYLRYPQDQLDLLPLEEN</sequence>
<proteinExistence type="inferred from homology"/>
<dbReference type="RefSeq" id="WP_278003997.1">
    <property type="nucleotide sequence ID" value="NZ_JARSBN010000001.1"/>
</dbReference>
<evidence type="ECO:0000256" key="2">
    <source>
        <dbReference type="ARBA" id="ARBA00006275"/>
    </source>
</evidence>
<dbReference type="PROSITE" id="PS51257">
    <property type="entry name" value="PROKAR_LIPOPROTEIN"/>
    <property type="match status" value="1"/>
</dbReference>
<accession>A0ABT6FXJ7</accession>